<gene>
    <name evidence="3" type="ORF">F3Y22_tig00110118pilonHSYRG00022</name>
</gene>
<evidence type="ECO:0000259" key="2">
    <source>
        <dbReference type="Pfam" id="PF13456"/>
    </source>
</evidence>
<dbReference type="InterPro" id="IPR044730">
    <property type="entry name" value="RNase_H-like_dom_plant"/>
</dbReference>
<dbReference type="PANTHER" id="PTHR47723">
    <property type="entry name" value="OS05G0353850 PROTEIN"/>
    <property type="match status" value="1"/>
</dbReference>
<dbReference type="InterPro" id="IPR002156">
    <property type="entry name" value="RNaseH_domain"/>
</dbReference>
<dbReference type="CDD" id="cd06222">
    <property type="entry name" value="RNase_H_like"/>
    <property type="match status" value="1"/>
</dbReference>
<keyword evidence="4" id="KW-1185">Reference proteome</keyword>
<protein>
    <recommendedName>
        <fullName evidence="2">RNase H type-1 domain-containing protein</fullName>
    </recommendedName>
</protein>
<sequence>MEKLSPLSSFPHRREAGHRAAAVCRRDSHRRPPHPVAGKNYFYTTMSGGRGFLGKLLSFLFFVAGCYWVMAIGPGKRVPFGESLDSQCDGTWNFTRMSQTLQLIAAVPPPCDNVGENQPTWCWDNKGVCTMKSELCEPINTAGGNAIWGLVDDSKCPICGTHEETIIHAIRYCNSARTVWNSLIPNAISIDFSPLTWRSNQRRTQVERSSPWYSEGRWRIGFIRNIGRCSAFHVELWAIMDVLTLAWGSGARGFEAETDNSEAVRILKAPSQPNEVAIVRRIHALMSLQWEVNLFYVGRERNSLTDYLASLGRFENPGIHVLTNPPPRVHEFLEKDLLTRVSR</sequence>
<dbReference type="EMBL" id="VEPZ02000844">
    <property type="protein sequence ID" value="KAE8716419.1"/>
    <property type="molecule type" value="Genomic_DNA"/>
</dbReference>
<name>A0A6A3BNG9_HIBSY</name>
<dbReference type="PANTHER" id="PTHR47723:SF13">
    <property type="entry name" value="PUTATIVE-RELATED"/>
    <property type="match status" value="1"/>
</dbReference>
<dbReference type="InterPro" id="IPR053151">
    <property type="entry name" value="RNase_H-like"/>
</dbReference>
<dbReference type="Gene3D" id="3.30.420.10">
    <property type="entry name" value="Ribonuclease H-like superfamily/Ribonuclease H"/>
    <property type="match status" value="1"/>
</dbReference>
<keyword evidence="1" id="KW-1133">Transmembrane helix</keyword>
<feature type="transmembrane region" description="Helical" evidence="1">
    <location>
        <begin position="52"/>
        <end position="70"/>
    </location>
</feature>
<reference evidence="3" key="1">
    <citation type="submission" date="2019-09" db="EMBL/GenBank/DDBJ databases">
        <title>Draft genome information of white flower Hibiscus syriacus.</title>
        <authorList>
            <person name="Kim Y.-M."/>
        </authorList>
    </citation>
    <scope>NUCLEOTIDE SEQUENCE [LARGE SCALE GENOMIC DNA]</scope>
    <source>
        <strain evidence="3">YM2019G1</strain>
    </source>
</reference>
<dbReference type="AlphaFoldDB" id="A0A6A3BNG9"/>
<dbReference type="InterPro" id="IPR012337">
    <property type="entry name" value="RNaseH-like_sf"/>
</dbReference>
<dbReference type="Proteomes" id="UP000436088">
    <property type="component" value="Unassembled WGS sequence"/>
</dbReference>
<evidence type="ECO:0000256" key="1">
    <source>
        <dbReference type="SAM" id="Phobius"/>
    </source>
</evidence>
<dbReference type="SUPFAM" id="SSF53098">
    <property type="entry name" value="Ribonuclease H-like"/>
    <property type="match status" value="1"/>
</dbReference>
<dbReference type="GO" id="GO:0004523">
    <property type="term" value="F:RNA-DNA hybrid ribonuclease activity"/>
    <property type="evidence" value="ECO:0007669"/>
    <property type="project" value="InterPro"/>
</dbReference>
<dbReference type="InterPro" id="IPR036397">
    <property type="entry name" value="RNaseH_sf"/>
</dbReference>
<comment type="caution">
    <text evidence="3">The sequence shown here is derived from an EMBL/GenBank/DDBJ whole genome shotgun (WGS) entry which is preliminary data.</text>
</comment>
<proteinExistence type="predicted"/>
<dbReference type="GO" id="GO:0003676">
    <property type="term" value="F:nucleic acid binding"/>
    <property type="evidence" value="ECO:0007669"/>
    <property type="project" value="InterPro"/>
</dbReference>
<feature type="domain" description="RNase H type-1" evidence="2">
    <location>
        <begin position="221"/>
        <end position="310"/>
    </location>
</feature>
<organism evidence="3 4">
    <name type="scientific">Hibiscus syriacus</name>
    <name type="common">Rose of Sharon</name>
    <dbReference type="NCBI Taxonomy" id="106335"/>
    <lineage>
        <taxon>Eukaryota</taxon>
        <taxon>Viridiplantae</taxon>
        <taxon>Streptophyta</taxon>
        <taxon>Embryophyta</taxon>
        <taxon>Tracheophyta</taxon>
        <taxon>Spermatophyta</taxon>
        <taxon>Magnoliopsida</taxon>
        <taxon>eudicotyledons</taxon>
        <taxon>Gunneridae</taxon>
        <taxon>Pentapetalae</taxon>
        <taxon>rosids</taxon>
        <taxon>malvids</taxon>
        <taxon>Malvales</taxon>
        <taxon>Malvaceae</taxon>
        <taxon>Malvoideae</taxon>
        <taxon>Hibiscus</taxon>
    </lineage>
</organism>
<accession>A0A6A3BNG9</accession>
<keyword evidence="1" id="KW-0812">Transmembrane</keyword>
<evidence type="ECO:0000313" key="4">
    <source>
        <dbReference type="Proteomes" id="UP000436088"/>
    </source>
</evidence>
<evidence type="ECO:0000313" key="3">
    <source>
        <dbReference type="EMBL" id="KAE8716419.1"/>
    </source>
</evidence>
<dbReference type="Pfam" id="PF13456">
    <property type="entry name" value="RVT_3"/>
    <property type="match status" value="1"/>
</dbReference>
<keyword evidence="1" id="KW-0472">Membrane</keyword>